<protein>
    <submittedName>
        <fullName evidence="11">Putative peptidoglycan lipid II flippase</fullName>
    </submittedName>
</protein>
<feature type="transmembrane region" description="Helical" evidence="10">
    <location>
        <begin position="173"/>
        <end position="193"/>
    </location>
</feature>
<comment type="function">
    <text evidence="8">Involved in peptidoglycan biosynthesis. Transports lipid-linked peptidoglycan precursors from the inner to the outer leaflet of the cytoplasmic membrane.</text>
</comment>
<evidence type="ECO:0000256" key="9">
    <source>
        <dbReference type="ARBA" id="ARBA00061532"/>
    </source>
</evidence>
<name>A0A1M5ELE3_9FLAO</name>
<keyword evidence="5" id="KW-0573">Peptidoglycan synthesis</keyword>
<evidence type="ECO:0000256" key="2">
    <source>
        <dbReference type="ARBA" id="ARBA00022475"/>
    </source>
</evidence>
<comment type="subcellular location">
    <subcellularLocation>
        <location evidence="1">Cell membrane</location>
        <topology evidence="1">Multi-pass membrane protein</topology>
    </subcellularLocation>
</comment>
<dbReference type="PRINTS" id="PR01806">
    <property type="entry name" value="VIRFACTRMVIN"/>
</dbReference>
<proteinExistence type="inferred from homology"/>
<feature type="transmembrane region" description="Helical" evidence="10">
    <location>
        <begin position="281"/>
        <end position="303"/>
    </location>
</feature>
<reference evidence="12" key="1">
    <citation type="submission" date="2016-11" db="EMBL/GenBank/DDBJ databases">
        <authorList>
            <person name="Varghese N."/>
            <person name="Submissions S."/>
        </authorList>
    </citation>
    <scope>NUCLEOTIDE SEQUENCE [LARGE SCALE GENOMIC DNA]</scope>
    <source>
        <strain evidence="12">DSM 17539</strain>
    </source>
</reference>
<dbReference type="PANTHER" id="PTHR43486">
    <property type="entry name" value="LIPID II FLIPPASE MURJ-RELATED"/>
    <property type="match status" value="1"/>
</dbReference>
<feature type="transmembrane region" description="Helical" evidence="10">
    <location>
        <begin position="242"/>
        <end position="261"/>
    </location>
</feature>
<keyword evidence="6 10" id="KW-1133">Transmembrane helix</keyword>
<keyword evidence="12" id="KW-1185">Reference proteome</keyword>
<feature type="transmembrane region" description="Helical" evidence="10">
    <location>
        <begin position="324"/>
        <end position="348"/>
    </location>
</feature>
<evidence type="ECO:0000256" key="7">
    <source>
        <dbReference type="ARBA" id="ARBA00023136"/>
    </source>
</evidence>
<feature type="transmembrane region" description="Helical" evidence="10">
    <location>
        <begin position="368"/>
        <end position="386"/>
    </location>
</feature>
<dbReference type="InterPro" id="IPR004268">
    <property type="entry name" value="MurJ"/>
</dbReference>
<evidence type="ECO:0000313" key="12">
    <source>
        <dbReference type="Proteomes" id="UP000184406"/>
    </source>
</evidence>
<keyword evidence="4" id="KW-0133">Cell shape</keyword>
<dbReference type="EMBL" id="FQUX01000007">
    <property type="protein sequence ID" value="SHF79940.1"/>
    <property type="molecule type" value="Genomic_DNA"/>
</dbReference>
<dbReference type="OrthoDB" id="9786339at2"/>
<gene>
    <name evidence="11" type="ORF">SAMN03080594_107178</name>
</gene>
<feature type="transmembrane region" description="Helical" evidence="10">
    <location>
        <begin position="199"/>
        <end position="221"/>
    </location>
</feature>
<feature type="transmembrane region" description="Helical" evidence="10">
    <location>
        <begin position="147"/>
        <end position="166"/>
    </location>
</feature>
<dbReference type="GO" id="GO:0009252">
    <property type="term" value="P:peptidoglycan biosynthetic process"/>
    <property type="evidence" value="ECO:0007669"/>
    <property type="project" value="UniProtKB-KW"/>
</dbReference>
<keyword evidence="2" id="KW-1003">Cell membrane</keyword>
<evidence type="ECO:0000256" key="1">
    <source>
        <dbReference type="ARBA" id="ARBA00004651"/>
    </source>
</evidence>
<feature type="transmembrane region" description="Helical" evidence="10">
    <location>
        <begin position="60"/>
        <end position="82"/>
    </location>
</feature>
<evidence type="ECO:0000256" key="6">
    <source>
        <dbReference type="ARBA" id="ARBA00022989"/>
    </source>
</evidence>
<evidence type="ECO:0000256" key="10">
    <source>
        <dbReference type="SAM" id="Phobius"/>
    </source>
</evidence>
<keyword evidence="3 10" id="KW-0812">Transmembrane</keyword>
<dbReference type="PANTHER" id="PTHR43486:SF1">
    <property type="entry name" value="LIPID II FLIPPASE MURJ-RELATED"/>
    <property type="match status" value="1"/>
</dbReference>
<evidence type="ECO:0000256" key="3">
    <source>
        <dbReference type="ARBA" id="ARBA00022692"/>
    </source>
</evidence>
<feature type="transmembrane region" description="Helical" evidence="10">
    <location>
        <begin position="393"/>
        <end position="412"/>
    </location>
</feature>
<accession>A0A1M5ELE3</accession>
<evidence type="ECO:0000256" key="8">
    <source>
        <dbReference type="ARBA" id="ARBA00060041"/>
    </source>
</evidence>
<sequence length="452" mass="50578">MINYIREYLRKLNIKHLIKQPVFKNIMLVMSITLLMKGVGFYKESVVAATFGLSELLDTFFIAMLVPGFINSVFLGAFRNVFIPNYVAELKTGNNIASFQGTGFFITGLVSFLFLVVAYLFTDVYLENFFAGHDQAFYDLVKLQFHYVLPCILLWGFSSILSGLLNINGEFRYTSFTSIFTPVSIIICLWLFQKLLGDSVLAIGTLIGAVLGFLYLLMISLHRKVLSVSLPNFSNKNAKEMFYQLPAKVSSGFLTGMNGVVDQYFAAQLAVGSIAALNYGLKMPAFLSGILIIGINSVLLPYFSKAVIENKKKTFKLLFKILKSLFIGAAIFSIIAIFTTDFFVQLFFERNEFTAEDSALVSIIQKIILAYIPFTIAGMVNVNFLTSINKNAIMAYVSFGALVINIILDYILMQYYGIFGIAICTTIVVILKNIVLFGYTVKLSRQEEILKT</sequence>
<feature type="transmembrane region" description="Helical" evidence="10">
    <location>
        <begin position="418"/>
        <end position="441"/>
    </location>
</feature>
<organism evidence="11 12">
    <name type="scientific">Arenibacter palladensis</name>
    <dbReference type="NCBI Taxonomy" id="237373"/>
    <lineage>
        <taxon>Bacteria</taxon>
        <taxon>Pseudomonadati</taxon>
        <taxon>Bacteroidota</taxon>
        <taxon>Flavobacteriia</taxon>
        <taxon>Flavobacteriales</taxon>
        <taxon>Flavobacteriaceae</taxon>
        <taxon>Arenibacter</taxon>
    </lineage>
</organism>
<dbReference type="GO" id="GO:0008360">
    <property type="term" value="P:regulation of cell shape"/>
    <property type="evidence" value="ECO:0007669"/>
    <property type="project" value="UniProtKB-KW"/>
</dbReference>
<dbReference type="Pfam" id="PF03023">
    <property type="entry name" value="MurJ"/>
    <property type="match status" value="1"/>
</dbReference>
<comment type="similarity">
    <text evidence="9">Belongs to the MurJ/MviN family.</text>
</comment>
<feature type="transmembrane region" description="Helical" evidence="10">
    <location>
        <begin position="21"/>
        <end position="40"/>
    </location>
</feature>
<evidence type="ECO:0000313" key="11">
    <source>
        <dbReference type="EMBL" id="SHF79940.1"/>
    </source>
</evidence>
<feature type="transmembrane region" description="Helical" evidence="10">
    <location>
        <begin position="103"/>
        <end position="121"/>
    </location>
</feature>
<dbReference type="AlphaFoldDB" id="A0A1M5ELE3"/>
<keyword evidence="7 10" id="KW-0472">Membrane</keyword>
<evidence type="ECO:0000256" key="4">
    <source>
        <dbReference type="ARBA" id="ARBA00022960"/>
    </source>
</evidence>
<dbReference type="GO" id="GO:0005886">
    <property type="term" value="C:plasma membrane"/>
    <property type="evidence" value="ECO:0007669"/>
    <property type="project" value="UniProtKB-SubCell"/>
</dbReference>
<evidence type="ECO:0000256" key="5">
    <source>
        <dbReference type="ARBA" id="ARBA00022984"/>
    </source>
</evidence>
<dbReference type="Proteomes" id="UP000184406">
    <property type="component" value="Unassembled WGS sequence"/>
</dbReference>